<dbReference type="PANTHER" id="PTHR43386">
    <property type="entry name" value="OLIGOPEPTIDE TRANSPORT SYSTEM PERMEASE PROTEIN APPC"/>
    <property type="match status" value="1"/>
</dbReference>
<feature type="transmembrane region" description="Helical" evidence="7">
    <location>
        <begin position="261"/>
        <end position="284"/>
    </location>
</feature>
<sequence length="294" mass="32166">MQEVVRTIKDTKLLIQKENFFQKFVKHKMATVAFMIIAIEVIIVFLGPVLFDIDPYFMDSSSLAKPPSSVHLLGTDDIGRDIFARMLYGGRISLAVGVCSTLISFIIGIPLGLCAGYFKGKVEFLVMRCVDIFQSFPGLIMILVLVAIFGSSVFSMIIMIGVMGWIQPAKIVYGATLSVCEKDFVESARSMGASHATILIRHILPNVLSPVWILIAFRVSGAIIMESSLSFLGAGIRPPQASWGNIINAAQNATVLATQPWIWLPAGIVLFVTIICINLIGEGVRDALDPKMKR</sequence>
<name>A0A415E7E0_9FIRM</name>
<dbReference type="GO" id="GO:0055085">
    <property type="term" value="P:transmembrane transport"/>
    <property type="evidence" value="ECO:0007669"/>
    <property type="project" value="InterPro"/>
</dbReference>
<dbReference type="PROSITE" id="PS50928">
    <property type="entry name" value="ABC_TM1"/>
    <property type="match status" value="1"/>
</dbReference>
<dbReference type="OrthoDB" id="9797852at2"/>
<dbReference type="PANTHER" id="PTHR43386:SF1">
    <property type="entry name" value="D,D-DIPEPTIDE TRANSPORT SYSTEM PERMEASE PROTEIN DDPC-RELATED"/>
    <property type="match status" value="1"/>
</dbReference>
<evidence type="ECO:0000256" key="6">
    <source>
        <dbReference type="ARBA" id="ARBA00023136"/>
    </source>
</evidence>
<dbReference type="InterPro" id="IPR035906">
    <property type="entry name" value="MetI-like_sf"/>
</dbReference>
<dbReference type="STRING" id="1776384.GCA_900086585_03054"/>
<evidence type="ECO:0000256" key="2">
    <source>
        <dbReference type="ARBA" id="ARBA00022448"/>
    </source>
</evidence>
<evidence type="ECO:0000256" key="5">
    <source>
        <dbReference type="ARBA" id="ARBA00022989"/>
    </source>
</evidence>
<feature type="transmembrane region" description="Helical" evidence="7">
    <location>
        <begin position="29"/>
        <end position="51"/>
    </location>
</feature>
<reference evidence="9 10" key="1">
    <citation type="submission" date="2018-08" db="EMBL/GenBank/DDBJ databases">
        <title>A genome reference for cultivated species of the human gut microbiota.</title>
        <authorList>
            <person name="Zou Y."/>
            <person name="Xue W."/>
            <person name="Luo G."/>
        </authorList>
    </citation>
    <scope>NUCLEOTIDE SEQUENCE [LARGE SCALE GENOMIC DNA]</scope>
    <source>
        <strain evidence="9 10">AM07-24</strain>
    </source>
</reference>
<evidence type="ECO:0000256" key="3">
    <source>
        <dbReference type="ARBA" id="ARBA00022475"/>
    </source>
</evidence>
<evidence type="ECO:0000256" key="7">
    <source>
        <dbReference type="RuleBase" id="RU363032"/>
    </source>
</evidence>
<comment type="caution">
    <text evidence="9">The sequence shown here is derived from an EMBL/GenBank/DDBJ whole genome shotgun (WGS) entry which is preliminary data.</text>
</comment>
<dbReference type="AlphaFoldDB" id="A0A415E7E0"/>
<evidence type="ECO:0000313" key="10">
    <source>
        <dbReference type="Proteomes" id="UP000284841"/>
    </source>
</evidence>
<dbReference type="InterPro" id="IPR025966">
    <property type="entry name" value="OppC_N"/>
</dbReference>
<evidence type="ECO:0000259" key="8">
    <source>
        <dbReference type="PROSITE" id="PS50928"/>
    </source>
</evidence>
<organism evidence="9 10">
    <name type="scientific">Emergencia timonensis</name>
    <dbReference type="NCBI Taxonomy" id="1776384"/>
    <lineage>
        <taxon>Bacteria</taxon>
        <taxon>Bacillati</taxon>
        <taxon>Bacillota</taxon>
        <taxon>Clostridia</taxon>
        <taxon>Peptostreptococcales</taxon>
        <taxon>Anaerovoracaceae</taxon>
        <taxon>Emergencia</taxon>
    </lineage>
</organism>
<gene>
    <name evidence="9" type="ORF">DW099_03815</name>
</gene>
<dbReference type="Pfam" id="PF12911">
    <property type="entry name" value="OppC_N"/>
    <property type="match status" value="1"/>
</dbReference>
<comment type="subcellular location">
    <subcellularLocation>
        <location evidence="1 7">Cell membrane</location>
        <topology evidence="1 7">Multi-pass membrane protein</topology>
    </subcellularLocation>
</comment>
<keyword evidence="6 7" id="KW-0472">Membrane</keyword>
<feature type="domain" description="ABC transmembrane type-1" evidence="8">
    <location>
        <begin position="90"/>
        <end position="281"/>
    </location>
</feature>
<keyword evidence="4 7" id="KW-0812">Transmembrane</keyword>
<feature type="transmembrane region" description="Helical" evidence="7">
    <location>
        <begin position="139"/>
        <end position="166"/>
    </location>
</feature>
<evidence type="ECO:0000256" key="4">
    <source>
        <dbReference type="ARBA" id="ARBA00022692"/>
    </source>
</evidence>
<keyword evidence="5 7" id="KW-1133">Transmembrane helix</keyword>
<evidence type="ECO:0000313" key="9">
    <source>
        <dbReference type="EMBL" id="RHJ89703.1"/>
    </source>
</evidence>
<feature type="transmembrane region" description="Helical" evidence="7">
    <location>
        <begin position="92"/>
        <end position="118"/>
    </location>
</feature>
<dbReference type="Pfam" id="PF00528">
    <property type="entry name" value="BPD_transp_1"/>
    <property type="match status" value="1"/>
</dbReference>
<evidence type="ECO:0000256" key="1">
    <source>
        <dbReference type="ARBA" id="ARBA00004651"/>
    </source>
</evidence>
<dbReference type="EMBL" id="QRMS01000001">
    <property type="protein sequence ID" value="RHJ89703.1"/>
    <property type="molecule type" value="Genomic_DNA"/>
</dbReference>
<dbReference type="InterPro" id="IPR050366">
    <property type="entry name" value="BP-dependent_transpt_permease"/>
</dbReference>
<protein>
    <submittedName>
        <fullName evidence="9">ABC transporter permease</fullName>
    </submittedName>
</protein>
<keyword evidence="2 7" id="KW-0813">Transport</keyword>
<comment type="similarity">
    <text evidence="7">Belongs to the binding-protein-dependent transport system permease family.</text>
</comment>
<proteinExistence type="inferred from homology"/>
<dbReference type="CDD" id="cd06261">
    <property type="entry name" value="TM_PBP2"/>
    <property type="match status" value="1"/>
</dbReference>
<keyword evidence="3" id="KW-1003">Cell membrane</keyword>
<dbReference type="Proteomes" id="UP000284841">
    <property type="component" value="Unassembled WGS sequence"/>
</dbReference>
<dbReference type="InterPro" id="IPR000515">
    <property type="entry name" value="MetI-like"/>
</dbReference>
<dbReference type="Gene3D" id="1.10.3720.10">
    <property type="entry name" value="MetI-like"/>
    <property type="match status" value="1"/>
</dbReference>
<dbReference type="SUPFAM" id="SSF161098">
    <property type="entry name" value="MetI-like"/>
    <property type="match status" value="1"/>
</dbReference>
<dbReference type="GO" id="GO:0005886">
    <property type="term" value="C:plasma membrane"/>
    <property type="evidence" value="ECO:0007669"/>
    <property type="project" value="UniProtKB-SubCell"/>
</dbReference>
<accession>A0A415E7E0</accession>
<keyword evidence="10" id="KW-1185">Reference proteome</keyword>